<evidence type="ECO:0000313" key="1">
    <source>
        <dbReference type="EMBL" id="QJA55903.1"/>
    </source>
</evidence>
<proteinExistence type="predicted"/>
<reference evidence="1" key="1">
    <citation type="submission" date="2020-03" db="EMBL/GenBank/DDBJ databases">
        <title>The deep terrestrial virosphere.</title>
        <authorList>
            <person name="Holmfeldt K."/>
            <person name="Nilsson E."/>
            <person name="Simone D."/>
            <person name="Lopez-Fernandez M."/>
            <person name="Wu X."/>
            <person name="de Brujin I."/>
            <person name="Lundin D."/>
            <person name="Andersson A."/>
            <person name="Bertilsson S."/>
            <person name="Dopson M."/>
        </authorList>
    </citation>
    <scope>NUCLEOTIDE SEQUENCE</scope>
    <source>
        <strain evidence="1">MM415B01970</strain>
    </source>
</reference>
<dbReference type="AlphaFoldDB" id="A0A6M3IEW9"/>
<dbReference type="EMBL" id="MT141188">
    <property type="protein sequence ID" value="QJA55903.1"/>
    <property type="molecule type" value="Genomic_DNA"/>
</dbReference>
<accession>A0A6M3IEW9</accession>
<organism evidence="1">
    <name type="scientific">viral metagenome</name>
    <dbReference type="NCBI Taxonomy" id="1070528"/>
    <lineage>
        <taxon>unclassified sequences</taxon>
        <taxon>metagenomes</taxon>
        <taxon>organismal metagenomes</taxon>
    </lineage>
</organism>
<gene>
    <name evidence="1" type="ORF">MM415B01970_0017</name>
</gene>
<sequence>MTHNDLREMLEKQVCVLDETLLRAMTNTWADDVLTLIMAQGNLLGFVLREGLLTGDECEDECGDECDAERDASCDECGECYTDVCRQALGALLWASTSADFQPEGSAHDGWLRTCAPVMKALEFVGKRYAAEEV</sequence>
<name>A0A6M3IEW9_9ZZZZ</name>
<protein>
    <submittedName>
        <fullName evidence="1">Uncharacterized protein</fullName>
    </submittedName>
</protein>